<feature type="transmembrane region" description="Helical" evidence="12">
    <location>
        <begin position="6"/>
        <end position="21"/>
    </location>
</feature>
<dbReference type="InterPro" id="IPR026898">
    <property type="entry name" value="PrsW"/>
</dbReference>
<comment type="subcellular location">
    <subcellularLocation>
        <location evidence="1">Cell membrane</location>
        <topology evidence="1">Multi-pass membrane protein</topology>
    </subcellularLocation>
</comment>
<dbReference type="GO" id="GO:0008233">
    <property type="term" value="F:peptidase activity"/>
    <property type="evidence" value="ECO:0007669"/>
    <property type="project" value="UniProtKB-KW"/>
</dbReference>
<keyword evidence="9 11" id="KW-0472">Membrane</keyword>
<dbReference type="GO" id="GO:0006508">
    <property type="term" value="P:proteolysis"/>
    <property type="evidence" value="ECO:0007669"/>
    <property type="project" value="UniProtKB-KW"/>
</dbReference>
<accession>A0A852TAC5</accession>
<sequence length="240" mass="27377">MLGTLFAGFAPGLALLSYFYLKDKHEPEPVSMVLFTFISGALVFFPIAFIEYILKAENVVIYNSINAIFSASLIEEIFKWSVLFFCAYRSVEFDEPFDGIVYGTSVSLGFATVENIFYLMTNGMDYALTRAILPVSSHALFGVIMGYYISRAKFTKKSKWVWLIISLLLPALLHGVYNFLLLKAGTWLSITPYMGFLWWLGLRKVQLAEKSSYDYFQKNHFIKQGTKLKPGMKLYFPIKG</sequence>
<dbReference type="GO" id="GO:0005886">
    <property type="term" value="C:plasma membrane"/>
    <property type="evidence" value="ECO:0007669"/>
    <property type="project" value="UniProtKB-SubCell"/>
</dbReference>
<evidence type="ECO:0000256" key="11">
    <source>
        <dbReference type="PIRNR" id="PIRNR016933"/>
    </source>
</evidence>
<dbReference type="EMBL" id="JACCBX010000002">
    <property type="protein sequence ID" value="NYE04324.1"/>
    <property type="molecule type" value="Genomic_DNA"/>
</dbReference>
<dbReference type="AlphaFoldDB" id="A0A852TAC5"/>
<feature type="transmembrane region" description="Helical" evidence="12">
    <location>
        <begin position="60"/>
        <end position="88"/>
    </location>
</feature>
<feature type="transmembrane region" description="Helical" evidence="12">
    <location>
        <begin position="127"/>
        <end position="148"/>
    </location>
</feature>
<proteinExistence type="inferred from homology"/>
<dbReference type="PANTHER" id="PTHR36844:SF1">
    <property type="entry name" value="PROTEASE PRSW"/>
    <property type="match status" value="1"/>
</dbReference>
<evidence type="ECO:0000256" key="1">
    <source>
        <dbReference type="ARBA" id="ARBA00004651"/>
    </source>
</evidence>
<organism evidence="13 14">
    <name type="scientific">Neobacillus niacini</name>
    <dbReference type="NCBI Taxonomy" id="86668"/>
    <lineage>
        <taxon>Bacteria</taxon>
        <taxon>Bacillati</taxon>
        <taxon>Bacillota</taxon>
        <taxon>Bacilli</taxon>
        <taxon>Bacillales</taxon>
        <taxon>Bacillaceae</taxon>
        <taxon>Neobacillus</taxon>
    </lineage>
</organism>
<dbReference type="NCBIfam" id="NF033739">
    <property type="entry name" value="intramemb_PrsW"/>
    <property type="match status" value="1"/>
</dbReference>
<dbReference type="EC" id="3.4.-.-" evidence="11"/>
<keyword evidence="8 12" id="KW-1133">Transmembrane helix</keyword>
<name>A0A852TAC5_9BACI</name>
<dbReference type="PIRSF" id="PIRSF016933">
    <property type="entry name" value="PrsW"/>
    <property type="match status" value="1"/>
</dbReference>
<evidence type="ECO:0000256" key="2">
    <source>
        <dbReference type="ARBA" id="ARBA00009165"/>
    </source>
</evidence>
<dbReference type="PANTHER" id="PTHR36844">
    <property type="entry name" value="PROTEASE PRSW"/>
    <property type="match status" value="1"/>
</dbReference>
<evidence type="ECO:0000313" key="14">
    <source>
        <dbReference type="Proteomes" id="UP000548423"/>
    </source>
</evidence>
<reference evidence="14" key="1">
    <citation type="submission" date="2020-07" db="EMBL/GenBank/DDBJ databases">
        <authorList>
            <person name="Partida-Martinez L."/>
            <person name="Huntemann M."/>
            <person name="Clum A."/>
            <person name="Wang J."/>
            <person name="Palaniappan K."/>
            <person name="Ritter S."/>
            <person name="Chen I.-M."/>
            <person name="Stamatis D."/>
            <person name="Reddy T."/>
            <person name="O'Malley R."/>
            <person name="Daum C."/>
            <person name="Shapiro N."/>
            <person name="Ivanova N."/>
            <person name="Kyrpides N."/>
            <person name="Woyke T."/>
        </authorList>
    </citation>
    <scope>NUCLEOTIDE SEQUENCE [LARGE SCALE GENOMIC DNA]</scope>
    <source>
        <strain evidence="14">AT2.8</strain>
    </source>
</reference>
<dbReference type="Proteomes" id="UP000548423">
    <property type="component" value="Unassembled WGS sequence"/>
</dbReference>
<dbReference type="Pfam" id="PF13367">
    <property type="entry name" value="PrsW-protease"/>
    <property type="match status" value="1"/>
</dbReference>
<evidence type="ECO:0000256" key="9">
    <source>
        <dbReference type="ARBA" id="ARBA00023136"/>
    </source>
</evidence>
<keyword evidence="5 11" id="KW-0645">Protease</keyword>
<gene>
    <name evidence="13" type="ORF">F4694_001068</name>
</gene>
<keyword evidence="6 12" id="KW-0812">Transmembrane</keyword>
<evidence type="ECO:0000256" key="10">
    <source>
        <dbReference type="ARBA" id="ARBA00030345"/>
    </source>
</evidence>
<keyword evidence="4 11" id="KW-1003">Cell membrane</keyword>
<reference evidence="14" key="2">
    <citation type="submission" date="2020-08" db="EMBL/GenBank/DDBJ databases">
        <title>The Agave Microbiome: Exploring the role of microbial communities in plant adaptations to desert environments.</title>
        <authorList>
            <person name="Partida-Martinez L.P."/>
        </authorList>
    </citation>
    <scope>NUCLEOTIDE SEQUENCE [LARGE SCALE GENOMIC DNA]</scope>
    <source>
        <strain evidence="14">AT2.8</strain>
    </source>
</reference>
<evidence type="ECO:0000256" key="6">
    <source>
        <dbReference type="ARBA" id="ARBA00022692"/>
    </source>
</evidence>
<feature type="transmembrane region" description="Helical" evidence="12">
    <location>
        <begin position="160"/>
        <end position="180"/>
    </location>
</feature>
<evidence type="ECO:0000256" key="12">
    <source>
        <dbReference type="SAM" id="Phobius"/>
    </source>
</evidence>
<feature type="transmembrane region" description="Helical" evidence="12">
    <location>
        <begin position="33"/>
        <end position="54"/>
    </location>
</feature>
<evidence type="ECO:0000256" key="7">
    <source>
        <dbReference type="ARBA" id="ARBA00022801"/>
    </source>
</evidence>
<comment type="function">
    <text evidence="11">Involved in the degradation of specific anti-sigma factors.</text>
</comment>
<comment type="caution">
    <text evidence="13">The sequence shown here is derived from an EMBL/GenBank/DDBJ whole genome shotgun (WGS) entry which is preliminary data.</text>
</comment>
<comment type="similarity">
    <text evidence="2 11">Belongs to the protease PrsW family.</text>
</comment>
<evidence type="ECO:0000256" key="4">
    <source>
        <dbReference type="ARBA" id="ARBA00022475"/>
    </source>
</evidence>
<feature type="transmembrane region" description="Helical" evidence="12">
    <location>
        <begin position="100"/>
        <end position="121"/>
    </location>
</feature>
<evidence type="ECO:0000256" key="5">
    <source>
        <dbReference type="ARBA" id="ARBA00022670"/>
    </source>
</evidence>
<evidence type="ECO:0000313" key="13">
    <source>
        <dbReference type="EMBL" id="NYE04324.1"/>
    </source>
</evidence>
<protein>
    <recommendedName>
        <fullName evidence="3 11">Protease PrsW</fullName>
        <ecNumber evidence="11">3.4.-.-</ecNumber>
    </recommendedName>
    <alternativeName>
        <fullName evidence="10 11">Protease responsible for activating sigma-W</fullName>
    </alternativeName>
</protein>
<keyword evidence="7 11" id="KW-0378">Hydrolase</keyword>
<evidence type="ECO:0000256" key="8">
    <source>
        <dbReference type="ARBA" id="ARBA00022989"/>
    </source>
</evidence>
<dbReference type="InterPro" id="IPR023596">
    <property type="entry name" value="Peptidase_PrsW_arch/bac"/>
</dbReference>
<evidence type="ECO:0000256" key="3">
    <source>
        <dbReference type="ARBA" id="ARBA00018997"/>
    </source>
</evidence>